<dbReference type="EMBL" id="KF738053">
    <property type="protein sequence ID" value="AHI13609.1"/>
    <property type="molecule type" value="Genomic_DNA"/>
</dbReference>
<dbReference type="AlphaFoldDB" id="W5XIR4"/>
<keyword evidence="1" id="KW-0614">Plasmid</keyword>
<proteinExistence type="predicted"/>
<geneLocation type="plasmid" evidence="1">
    <name>pEBG1</name>
</geneLocation>
<accession>W5XIR4</accession>
<organism evidence="1">
    <name type="scientific">Escherichia coli</name>
    <dbReference type="NCBI Taxonomy" id="562"/>
    <lineage>
        <taxon>Bacteria</taxon>
        <taxon>Pseudomonadati</taxon>
        <taxon>Pseudomonadota</taxon>
        <taxon>Gammaproteobacteria</taxon>
        <taxon>Enterobacterales</taxon>
        <taxon>Enterobacteriaceae</taxon>
        <taxon>Escherichia</taxon>
    </lineage>
</organism>
<sequence>MLSNAANAALRTVVLFCPVLTASASRMDSNPSDRRKLTSLPFLDAGLLFAPEIKRAVSAFVAAPSVSGNFGRLSLRVIFIAPGYLFPISLIALRCKDNVKQQLFLYDA</sequence>
<name>W5XIR4_ECOLX</name>
<protein>
    <submittedName>
        <fullName evidence="1">ParG</fullName>
    </submittedName>
</protein>
<reference evidence="1" key="1">
    <citation type="journal article" date="2014" name="PLoS ONE">
        <title>Dissemination of the Transmissible Quinolone-Resistance Gene qnrS1 by IncX Plasmids in Nigeria.</title>
        <authorList>
            <person name="Sumrall E.T."/>
            <person name="Gallo E.B."/>
            <person name="Aboderin A.O."/>
            <person name="Lamikanra A."/>
            <person name="Okeke I.N."/>
        </authorList>
    </citation>
    <scope>NUCLEOTIDE SEQUENCE</scope>
    <source>
        <strain evidence="1">09/22a</strain>
        <plasmid evidence="1">pEBG1</plasmid>
    </source>
</reference>
<evidence type="ECO:0000313" key="1">
    <source>
        <dbReference type="EMBL" id="AHI13609.1"/>
    </source>
</evidence>